<dbReference type="InterPro" id="IPR017850">
    <property type="entry name" value="Alkaline_phosphatase_core_sf"/>
</dbReference>
<evidence type="ECO:0000256" key="6">
    <source>
        <dbReference type="SAM" id="MobiDB-lite"/>
    </source>
</evidence>
<dbReference type="AlphaFoldDB" id="A0A8H4IZB5"/>
<reference evidence="8" key="1">
    <citation type="submission" date="2020-04" db="EMBL/GenBank/DDBJ databases">
        <title>Genome Assembly and Annotation of Botryosphaeria dothidea sdau 11-99, a Latent Pathogen of Apple Fruit Ring Rot in China.</title>
        <authorList>
            <person name="Yu C."/>
            <person name="Diao Y."/>
            <person name="Lu Q."/>
            <person name="Zhao J."/>
            <person name="Cui S."/>
            <person name="Peng C."/>
            <person name="He B."/>
            <person name="Liu H."/>
        </authorList>
    </citation>
    <scope>NUCLEOTIDE SEQUENCE [LARGE SCALE GENOMIC DNA]</scope>
    <source>
        <strain evidence="8">Sdau11-99</strain>
    </source>
</reference>
<dbReference type="PROSITE" id="PS00523">
    <property type="entry name" value="SULFATASE_1"/>
    <property type="match status" value="1"/>
</dbReference>
<dbReference type="EMBL" id="WWBZ02000016">
    <property type="protein sequence ID" value="KAF4310385.1"/>
    <property type="molecule type" value="Genomic_DNA"/>
</dbReference>
<evidence type="ECO:0000313" key="8">
    <source>
        <dbReference type="EMBL" id="KAF4310385.1"/>
    </source>
</evidence>
<dbReference type="SUPFAM" id="SSF53649">
    <property type="entry name" value="Alkaline phosphatase-like"/>
    <property type="match status" value="1"/>
</dbReference>
<keyword evidence="9" id="KW-1185">Reference proteome</keyword>
<evidence type="ECO:0000259" key="7">
    <source>
        <dbReference type="Pfam" id="PF00884"/>
    </source>
</evidence>
<dbReference type="PANTHER" id="PTHR43108">
    <property type="entry name" value="N-ACETYLGLUCOSAMINE-6-SULFATASE FAMILY MEMBER"/>
    <property type="match status" value="1"/>
</dbReference>
<keyword evidence="5" id="KW-0175">Coiled coil</keyword>
<name>A0A8H4IZB5_9PEZI</name>
<dbReference type="InterPro" id="IPR024607">
    <property type="entry name" value="Sulfatase_CS"/>
</dbReference>
<sequence>MKINVAFSILGSAFALAKPPNVVLILTKDQDLHMNSLDYMPLLNKHIVDKGTTFAKHCCTVAVCCPSRANLWTGKAAHNTNVTDLVPPYGGYPKFVSEGWNDNYLPLWLRAAGYNTYYTGKLFNGHTVSNYNDPPVNCWNGSDFLLDPYTYRYYDSVMTRNNAAPVSYAGNYSTDVIASKFLSFLDEALSPTPRLFVVAAPVAPHSNMIYNSTTNTSYLRAPEYAPRHAHLFTDYSIPRDENVNTQTDGAVGWIEDLKPLNETVLAYNEEYQRSRLRALQAVDEMVESVVEKLRRSRYADEVFLVVETDIHIPMVVRGPRIPAGTAVEGVTSHTDVATTILEIAGAPKSLDGKAMPLSEDTMKEFASEYAAIEYWGIAASEGLYGFHRIGNSETGHPVGLYENNTYKGLRLIGEDYNLYYSVWCTGEKEFYDLKMTAAMDVFAVSDIPCVAEWRLPEHRRPQIFHLSLAFDAPQKRASLRIRVPVSLKTPSKSLYSLYLLVDTDHISSIEEVEEVPEDVTSKLKAEVTGIRLQVEQPGGRIVAPSDVDLMPKTKAAGDILDMLDSFPTATEVSLYFPCKHLSKQRIQSICQVTNEASWKHAPSLSDVSTLYSGRARVIEGPILARSTPGPPVAESPPSYDELGLTPPLPVTKRATGKRRREESPSDQVQVLEDVCRRLLKEKQVEFAVQLEENNAKLLRKVSEENEESRRRTNEDVKEKLEQMEARILAKLEDRLEEKTGQLRGEWKGEVEQIRGELKNEVDHMSGELDDHREALLDETTDLVDVRIDEQLSTAKIELSDWVTEEMRHVENNIWRGLEEVTFSMNV</sequence>
<dbReference type="GO" id="GO:0008449">
    <property type="term" value="F:N-acetylglucosamine-6-sulfatase activity"/>
    <property type="evidence" value="ECO:0007669"/>
    <property type="project" value="TreeGrafter"/>
</dbReference>
<dbReference type="Proteomes" id="UP000572817">
    <property type="component" value="Unassembled WGS sequence"/>
</dbReference>
<dbReference type="GO" id="GO:0005539">
    <property type="term" value="F:glycosaminoglycan binding"/>
    <property type="evidence" value="ECO:0007669"/>
    <property type="project" value="TreeGrafter"/>
</dbReference>
<comment type="caution">
    <text evidence="8">The sequence shown here is derived from an EMBL/GenBank/DDBJ whole genome shotgun (WGS) entry which is preliminary data.</text>
</comment>
<feature type="coiled-coil region" evidence="5">
    <location>
        <begin position="687"/>
        <end position="774"/>
    </location>
</feature>
<evidence type="ECO:0000256" key="4">
    <source>
        <dbReference type="ARBA" id="ARBA00023180"/>
    </source>
</evidence>
<organism evidence="8 9">
    <name type="scientific">Botryosphaeria dothidea</name>
    <dbReference type="NCBI Taxonomy" id="55169"/>
    <lineage>
        <taxon>Eukaryota</taxon>
        <taxon>Fungi</taxon>
        <taxon>Dikarya</taxon>
        <taxon>Ascomycota</taxon>
        <taxon>Pezizomycotina</taxon>
        <taxon>Dothideomycetes</taxon>
        <taxon>Dothideomycetes incertae sedis</taxon>
        <taxon>Botryosphaeriales</taxon>
        <taxon>Botryosphaeriaceae</taxon>
        <taxon>Botryosphaeria</taxon>
    </lineage>
</organism>
<accession>A0A8H4IZB5</accession>
<keyword evidence="2" id="KW-0732">Signal</keyword>
<protein>
    <submittedName>
        <fullName evidence="8">Arylsulfatase</fullName>
    </submittedName>
</protein>
<proteinExistence type="inferred from homology"/>
<evidence type="ECO:0000313" key="9">
    <source>
        <dbReference type="Proteomes" id="UP000572817"/>
    </source>
</evidence>
<gene>
    <name evidence="8" type="ORF">GTA08_BOTSDO03212</name>
</gene>
<dbReference type="CDD" id="cd16147">
    <property type="entry name" value="G6S"/>
    <property type="match status" value="1"/>
</dbReference>
<dbReference type="Gene3D" id="3.40.720.10">
    <property type="entry name" value="Alkaline Phosphatase, subunit A"/>
    <property type="match status" value="1"/>
</dbReference>
<evidence type="ECO:0000256" key="5">
    <source>
        <dbReference type="SAM" id="Coils"/>
    </source>
</evidence>
<dbReference type="InterPro" id="IPR000917">
    <property type="entry name" value="Sulfatase_N"/>
</dbReference>
<dbReference type="Pfam" id="PF00884">
    <property type="entry name" value="Sulfatase"/>
    <property type="match status" value="1"/>
</dbReference>
<dbReference type="OrthoDB" id="96314at2759"/>
<evidence type="ECO:0000256" key="3">
    <source>
        <dbReference type="ARBA" id="ARBA00022801"/>
    </source>
</evidence>
<feature type="domain" description="Sulfatase N-terminal" evidence="7">
    <location>
        <begin position="20"/>
        <end position="306"/>
    </location>
</feature>
<evidence type="ECO:0000256" key="2">
    <source>
        <dbReference type="ARBA" id="ARBA00022729"/>
    </source>
</evidence>
<keyword evidence="4" id="KW-0325">Glycoprotein</keyword>
<evidence type="ECO:0000256" key="1">
    <source>
        <dbReference type="ARBA" id="ARBA00008779"/>
    </source>
</evidence>
<feature type="region of interest" description="Disordered" evidence="6">
    <location>
        <begin position="623"/>
        <end position="666"/>
    </location>
</feature>
<dbReference type="PANTHER" id="PTHR43108:SF8">
    <property type="entry name" value="SD21168P"/>
    <property type="match status" value="1"/>
</dbReference>
<comment type="similarity">
    <text evidence="1">Belongs to the sulfatase family.</text>
</comment>
<keyword evidence="3" id="KW-0378">Hydrolase</keyword>